<evidence type="ECO:0000256" key="3">
    <source>
        <dbReference type="ARBA" id="ARBA00022679"/>
    </source>
</evidence>
<dbReference type="EMBL" id="MGGP01000023">
    <property type="protein sequence ID" value="OGM31626.1"/>
    <property type="molecule type" value="Genomic_DNA"/>
</dbReference>
<keyword evidence="2" id="KW-0328">Glycosyltransferase</keyword>
<feature type="transmembrane region" description="Helical" evidence="4">
    <location>
        <begin position="6"/>
        <end position="34"/>
    </location>
</feature>
<dbReference type="SUPFAM" id="SSF53448">
    <property type="entry name" value="Nucleotide-diphospho-sugar transferases"/>
    <property type="match status" value="1"/>
</dbReference>
<feature type="transmembrane region" description="Helical" evidence="4">
    <location>
        <begin position="374"/>
        <end position="394"/>
    </location>
</feature>
<dbReference type="Proteomes" id="UP000178870">
    <property type="component" value="Unassembled WGS sequence"/>
</dbReference>
<dbReference type="InterPro" id="IPR029044">
    <property type="entry name" value="Nucleotide-diphossugar_trans"/>
</dbReference>
<feature type="domain" description="Glycosyltransferase 2-like" evidence="5">
    <location>
        <begin position="58"/>
        <end position="231"/>
    </location>
</feature>
<dbReference type="Pfam" id="PF00535">
    <property type="entry name" value="Glycos_transf_2"/>
    <property type="match status" value="1"/>
</dbReference>
<dbReference type="GO" id="GO:0016757">
    <property type="term" value="F:glycosyltransferase activity"/>
    <property type="evidence" value="ECO:0007669"/>
    <property type="project" value="UniProtKB-KW"/>
</dbReference>
<name>A0A1F7YWA4_9BACT</name>
<dbReference type="InterPro" id="IPR001173">
    <property type="entry name" value="Glyco_trans_2-like"/>
</dbReference>
<dbReference type="CDD" id="cd06423">
    <property type="entry name" value="CESA_like"/>
    <property type="match status" value="1"/>
</dbReference>
<accession>A0A1F7YWA4</accession>
<evidence type="ECO:0000256" key="4">
    <source>
        <dbReference type="SAM" id="Phobius"/>
    </source>
</evidence>
<evidence type="ECO:0000259" key="5">
    <source>
        <dbReference type="Pfam" id="PF00535"/>
    </source>
</evidence>
<protein>
    <recommendedName>
        <fullName evidence="5">Glycosyltransferase 2-like domain-containing protein</fullName>
    </recommendedName>
</protein>
<keyword evidence="4" id="KW-0812">Transmembrane</keyword>
<evidence type="ECO:0000256" key="1">
    <source>
        <dbReference type="ARBA" id="ARBA00006739"/>
    </source>
</evidence>
<proteinExistence type="inferred from homology"/>
<feature type="transmembrane region" description="Helical" evidence="4">
    <location>
        <begin position="342"/>
        <end position="362"/>
    </location>
</feature>
<evidence type="ECO:0000313" key="6">
    <source>
        <dbReference type="EMBL" id="OGM31626.1"/>
    </source>
</evidence>
<sequence>MVNFNVILTLIIALSVITASKYIFYVLTSPFYYLNRSKFLKKSKEFTREEIQEFIKISVIIPARNEEVGVVSTIKSVLSSQYNNLEVVVVDDGSIDNTFKVIDEFNKTQGNEYLTKDKSLLYFSKPNGGKGSALNYGIQHSNGDVVVTMDADTVFEKNALFRVARFFVDERVDAAVGNVKVANSKSIIGIIQQIEYTIGFYFKRVHSIFNSEYIIGGAFGVFRRDIFEKYGYFDESNKTEDIELSTRLQTKGCRIVFIEDAIAYTEGPATIKDLAKQRLRWKKGRLDTFIKHKGLFFSRKKYHSRFLTHYLLPITLFYEIELIIEPFLTVFGVYYLYRTHDFRALILWILFTGLINASAFVFGSSKNSRTAFVFLPLYFLLSYVLTFIEVYAMYMSIKLLISKKDVTWQRWNRKGVGTVSGINN</sequence>
<dbReference type="Gene3D" id="3.90.550.10">
    <property type="entry name" value="Spore Coat Polysaccharide Biosynthesis Protein SpsA, Chain A"/>
    <property type="match status" value="1"/>
</dbReference>
<evidence type="ECO:0000256" key="2">
    <source>
        <dbReference type="ARBA" id="ARBA00022676"/>
    </source>
</evidence>
<keyword evidence="3" id="KW-0808">Transferase</keyword>
<dbReference type="PANTHER" id="PTHR43630">
    <property type="entry name" value="POLY-BETA-1,6-N-ACETYL-D-GLUCOSAMINE SYNTHASE"/>
    <property type="match status" value="1"/>
</dbReference>
<dbReference type="PANTHER" id="PTHR43630:SF1">
    <property type="entry name" value="POLY-BETA-1,6-N-ACETYL-D-GLUCOSAMINE SYNTHASE"/>
    <property type="match status" value="1"/>
</dbReference>
<comment type="caution">
    <text evidence="6">The sequence shown here is derived from an EMBL/GenBank/DDBJ whole genome shotgun (WGS) entry which is preliminary data.</text>
</comment>
<keyword evidence="4" id="KW-0472">Membrane</keyword>
<comment type="similarity">
    <text evidence="1">Belongs to the glycosyltransferase 2 family.</text>
</comment>
<evidence type="ECO:0000313" key="7">
    <source>
        <dbReference type="Proteomes" id="UP000178870"/>
    </source>
</evidence>
<reference evidence="6 7" key="1">
    <citation type="journal article" date="2016" name="Nat. Commun.">
        <title>Thousands of microbial genomes shed light on interconnected biogeochemical processes in an aquifer system.</title>
        <authorList>
            <person name="Anantharaman K."/>
            <person name="Brown C.T."/>
            <person name="Hug L.A."/>
            <person name="Sharon I."/>
            <person name="Castelle C.J."/>
            <person name="Probst A.J."/>
            <person name="Thomas B.C."/>
            <person name="Singh A."/>
            <person name="Wilkins M.J."/>
            <person name="Karaoz U."/>
            <person name="Brodie E.L."/>
            <person name="Williams K.H."/>
            <person name="Hubbard S.S."/>
            <person name="Banfield J.F."/>
        </authorList>
    </citation>
    <scope>NUCLEOTIDE SEQUENCE [LARGE SCALE GENOMIC DNA]</scope>
</reference>
<organism evidence="6 7">
    <name type="scientific">Candidatus Woesebacteria bacterium RIFCSPHIGHO2_01_FULL_44_21</name>
    <dbReference type="NCBI Taxonomy" id="1802503"/>
    <lineage>
        <taxon>Bacteria</taxon>
        <taxon>Candidatus Woeseibacteriota</taxon>
    </lineage>
</organism>
<feature type="transmembrane region" description="Helical" evidence="4">
    <location>
        <begin position="310"/>
        <end position="336"/>
    </location>
</feature>
<dbReference type="AlphaFoldDB" id="A0A1F7YWA4"/>
<keyword evidence="4" id="KW-1133">Transmembrane helix</keyword>
<gene>
    <name evidence="6" type="ORF">A2803_00510</name>
</gene>